<dbReference type="EMBL" id="JBHRTS010000003">
    <property type="protein sequence ID" value="MFC3194075.1"/>
    <property type="molecule type" value="Genomic_DNA"/>
</dbReference>
<keyword evidence="1" id="KW-0472">Membrane</keyword>
<dbReference type="Proteomes" id="UP001595533">
    <property type="component" value="Unassembled WGS sequence"/>
</dbReference>
<evidence type="ECO:0000256" key="1">
    <source>
        <dbReference type="SAM" id="Phobius"/>
    </source>
</evidence>
<feature type="transmembrane region" description="Helical" evidence="1">
    <location>
        <begin position="289"/>
        <end position="305"/>
    </location>
</feature>
<dbReference type="RefSeq" id="WP_157892896.1">
    <property type="nucleotide sequence ID" value="NZ_JBHRTS010000003.1"/>
</dbReference>
<evidence type="ECO:0008006" key="4">
    <source>
        <dbReference type="Google" id="ProtNLM"/>
    </source>
</evidence>
<organism evidence="2 3">
    <name type="scientific">Marinicella sediminis</name>
    <dbReference type="NCBI Taxonomy" id="1792834"/>
    <lineage>
        <taxon>Bacteria</taxon>
        <taxon>Pseudomonadati</taxon>
        <taxon>Pseudomonadota</taxon>
        <taxon>Gammaproteobacteria</taxon>
        <taxon>Lysobacterales</taxon>
        <taxon>Marinicellaceae</taxon>
        <taxon>Marinicella</taxon>
    </lineage>
</organism>
<feature type="transmembrane region" description="Helical" evidence="1">
    <location>
        <begin position="125"/>
        <end position="144"/>
    </location>
</feature>
<feature type="transmembrane region" description="Helical" evidence="1">
    <location>
        <begin position="93"/>
        <end position="113"/>
    </location>
</feature>
<name>A0ABV7J7G4_9GAMM</name>
<protein>
    <recommendedName>
        <fullName evidence="4">ATP-binding protein</fullName>
    </recommendedName>
</protein>
<gene>
    <name evidence="2" type="ORF">ACFODZ_07465</name>
</gene>
<evidence type="ECO:0000313" key="2">
    <source>
        <dbReference type="EMBL" id="MFC3194075.1"/>
    </source>
</evidence>
<reference evidence="3" key="1">
    <citation type="journal article" date="2019" name="Int. J. Syst. Evol. Microbiol.">
        <title>The Global Catalogue of Microorganisms (GCM) 10K type strain sequencing project: providing services to taxonomists for standard genome sequencing and annotation.</title>
        <authorList>
            <consortium name="The Broad Institute Genomics Platform"/>
            <consortium name="The Broad Institute Genome Sequencing Center for Infectious Disease"/>
            <person name="Wu L."/>
            <person name="Ma J."/>
        </authorList>
    </citation>
    <scope>NUCLEOTIDE SEQUENCE [LARGE SCALE GENOMIC DNA]</scope>
    <source>
        <strain evidence="3">KCTC 42953</strain>
    </source>
</reference>
<feature type="transmembrane region" description="Helical" evidence="1">
    <location>
        <begin position="172"/>
        <end position="199"/>
    </location>
</feature>
<keyword evidence="1" id="KW-1133">Transmembrane helix</keyword>
<proteinExistence type="predicted"/>
<feature type="transmembrane region" description="Helical" evidence="1">
    <location>
        <begin position="389"/>
        <end position="410"/>
    </location>
</feature>
<keyword evidence="1" id="KW-0812">Transmembrane</keyword>
<evidence type="ECO:0000313" key="3">
    <source>
        <dbReference type="Proteomes" id="UP001595533"/>
    </source>
</evidence>
<feature type="transmembrane region" description="Helical" evidence="1">
    <location>
        <begin position="250"/>
        <end position="274"/>
    </location>
</feature>
<feature type="transmembrane region" description="Helical" evidence="1">
    <location>
        <begin position="211"/>
        <end position="229"/>
    </location>
</feature>
<keyword evidence="3" id="KW-1185">Reference proteome</keyword>
<dbReference type="Gene3D" id="3.40.50.300">
    <property type="entry name" value="P-loop containing nucleotide triphosphate hydrolases"/>
    <property type="match status" value="1"/>
</dbReference>
<dbReference type="SUPFAM" id="SSF52540">
    <property type="entry name" value="P-loop containing nucleoside triphosphate hydrolases"/>
    <property type="match status" value="1"/>
</dbReference>
<sequence length="1631" mass="189379">MLKKTRKIIPFGKVIEGGRQTFPQNEVYLGREKKRQQLMRWLTSLKPSGSILITGARGVGKSTFVKNVIGSMNVNLYERLKLKGYSVNWGDKLMILLVFIIISVMLTLFYELLSINTTNFLLNHIIWTIGMVPFLLMIYWGGLLKRAVVRINQMTDYEHYPQTDNNSELSRLYLHLCSLSTFLTLVGAAISLKFIHYYLLFYCPLFSTPSGNAGLKVSITMLFLTVVYFNRKYINNKCHLRKKLEKELSYAVKPQFTFFAILITVLTVFFIYFFEETLLHWFLTDFDKSWFFLFIIMFILVRSYFNERQLIKNIIKSSNPINKSKERYNRRANYLSQWTLNSVILRHYAPTIHVNINLGFSDLNHSNIIFSMLIDLRNKYREIFQSNNYGFLFIRHAFFFLAALLIWMSLDTINLTGFMATLNNYETKVQADSSATLVSMFTDNNKTSLSILDLAGVTIIFVLLNWIFIKAKLSRSSENLRRIDTLIEELATKSIKTKQGGMGFKIRGASLENKVIALNEREPLNSRLVETKLIWLLNLMKQSEKGWFFSPGKVISKPSPNILFVFDELDKLHDHSDNHNKLHPNDKRRNFTENEAARAKQIYRLLSDMKNLITTAPAKFIFIAGRDMRDQWLADANAREHFLSSIFEQEIFIPSLLTDHSDQDGARLSDNIHKFFKINHFKAIKKFEGRLVRHQNRNSLFSEKNEELLSEEYLLFNHTPLYKDYPIHVSTLSDENHITRLTPHNDVDQNRYINDYVSFLTYKSRGVPKQLKRLILENIESMTGFDEFDDALVFTENDICRIQFVAEVFYLIEIELGDYLINADDKMATSIFYLSDFVLKFNAHAFSWRHLFRLDELAHIHKLPELHNIFEKLVNHFTGFYLNKVLNGLYTFRFRSDVSKEIAYLSKVSDADSASYNFTLDESGDLKDIYRRKLDDNTTLNTDYRVGLGELYDLDREFEDAREHYIAAIKILDDHFIAKHQINGQSPLNDALIKRNWKSKLLNYNIKWGIERLGLMLQIGMTYERDNKLIYAFTKYKDARLFSRLLFKSYLGELSNNNSGSTKGTPAVDQTKQTDIIKNKLNKKGQRLVVVKHVNILFQAFFAEVWILEKLHNGVDSSIDVLEQGLQEFRTAISGKTLTISSGEGFSAQSETNFFILKSQFHNKAGDLYFFKGKKGLPDEKHCNDYLHRGIHHYRISLHEIRLYEQSRALASQNSLPVQSVRFPDHISLALSSNLLDLGESLVASVNLVDLLAHDAAKPNEVQSVAFEVFSEDVKKWIFLEQDEKQDTDLELNIQLNGRYVSICKASELFGKVADGKTHDLIVENQLLSVEKTLLTGLLASFSGVNTLSEAGYNEYASKEYHEQFHLILVMLYIKAMENPKTNQITEILIGLGWRLLESGINSTLKSKCGFKPPSTLNSGIAKPRLRPEIQSSALSFLFIMDFLIKSNAPSDFLSKTRQETANLYTDYFECTKEELNHENIITSMERLLMTHHYPMVNHLRTKNWLIFMYELNRDAGNANTSNRPFEYFSDIMAKYRIYDAPFIFTFAEVALSARVVTKSNATLFESDKIWLQKVEDKMISNCESMITMGKKYYEEIRNLYYLFDDFNDRRNHMGHTIQMLLISYLKNQRP</sequence>
<comment type="caution">
    <text evidence="2">The sequence shown here is derived from an EMBL/GenBank/DDBJ whole genome shotgun (WGS) entry which is preliminary data.</text>
</comment>
<dbReference type="InterPro" id="IPR027417">
    <property type="entry name" value="P-loop_NTPase"/>
</dbReference>
<accession>A0ABV7J7G4</accession>